<sequence>MFEVVVIGAGQAGLTAAYWLQRRGLRPWRDFIVLDRNPGPGGAWRHRWPALTLGRAHGIHDLPGLPLGEVDSSTPASELVADYFERYEREFGLPVERPVRVDTVEPEGPGEDAPLIVRAGKRSWRTRIVISAAGTWTKPFVPHVPGIESFRGRQLRTVDFWDAEEFRGQLVAVVGGGLSAVQFILMLEQAGAETVWSTRRDPDWVDDPFDERWGVAVEQRVDARASAGLVPHSVVRNTGIPPWPEYLAARDRGRLVSDGPIARIRPDAVEFANGRVMPVDAILWATGFRADLDHLAPLRLREPGGGIKTRDVVKVVRDPRVLLVGYGASASTVGATRAGRRAALAALARIPARAPIQALAT</sequence>
<protein>
    <submittedName>
        <fullName evidence="2">Flavin-containing monooxygenase</fullName>
        <ecNumber evidence="2">1.14.13.-</ecNumber>
    </submittedName>
</protein>
<dbReference type="SUPFAM" id="SSF51905">
    <property type="entry name" value="FAD/NAD(P)-binding domain"/>
    <property type="match status" value="1"/>
</dbReference>
<accession>A0ABW5UXP5</accession>
<dbReference type="GO" id="GO:0004497">
    <property type="term" value="F:monooxygenase activity"/>
    <property type="evidence" value="ECO:0007669"/>
    <property type="project" value="UniProtKB-KW"/>
</dbReference>
<evidence type="ECO:0000313" key="3">
    <source>
        <dbReference type="Proteomes" id="UP001597492"/>
    </source>
</evidence>
<keyword evidence="3" id="KW-1185">Reference proteome</keyword>
<evidence type="ECO:0000256" key="1">
    <source>
        <dbReference type="ARBA" id="ARBA00023002"/>
    </source>
</evidence>
<dbReference type="PRINTS" id="PR00368">
    <property type="entry name" value="FADPNR"/>
</dbReference>
<dbReference type="Gene3D" id="3.50.50.60">
    <property type="entry name" value="FAD/NAD(P)-binding domain"/>
    <property type="match status" value="1"/>
</dbReference>
<dbReference type="InterPro" id="IPR036188">
    <property type="entry name" value="FAD/NAD-bd_sf"/>
</dbReference>
<name>A0ABW5UXP5_9MICO</name>
<dbReference type="PRINTS" id="PR00469">
    <property type="entry name" value="PNDRDTASEII"/>
</dbReference>
<dbReference type="PANTHER" id="PTHR43539:SF78">
    <property type="entry name" value="FLAVIN-CONTAINING MONOOXYGENASE"/>
    <property type="match status" value="1"/>
</dbReference>
<proteinExistence type="predicted"/>
<keyword evidence="2" id="KW-0503">Monooxygenase</keyword>
<keyword evidence="1 2" id="KW-0560">Oxidoreductase</keyword>
<reference evidence="3" key="1">
    <citation type="journal article" date="2019" name="Int. J. Syst. Evol. Microbiol.">
        <title>The Global Catalogue of Microorganisms (GCM) 10K type strain sequencing project: providing services to taxonomists for standard genome sequencing and annotation.</title>
        <authorList>
            <consortium name="The Broad Institute Genomics Platform"/>
            <consortium name="The Broad Institute Genome Sequencing Center for Infectious Disease"/>
            <person name="Wu L."/>
            <person name="Ma J."/>
        </authorList>
    </citation>
    <scope>NUCLEOTIDE SEQUENCE [LARGE SCALE GENOMIC DNA]</scope>
    <source>
        <strain evidence="3">TISTR 1514</strain>
    </source>
</reference>
<comment type="caution">
    <text evidence="2">The sequence shown here is derived from an EMBL/GenBank/DDBJ whole genome shotgun (WGS) entry which is preliminary data.</text>
</comment>
<dbReference type="EC" id="1.14.13.-" evidence="2"/>
<dbReference type="InterPro" id="IPR050982">
    <property type="entry name" value="Auxin_biosynth/cation_transpt"/>
</dbReference>
<dbReference type="PANTHER" id="PTHR43539">
    <property type="entry name" value="FLAVIN-BINDING MONOOXYGENASE-LIKE PROTEIN (AFU_ORTHOLOGUE AFUA_4G09220)"/>
    <property type="match status" value="1"/>
</dbReference>
<gene>
    <name evidence="2" type="ORF">ACFSW7_07415</name>
</gene>
<evidence type="ECO:0000313" key="2">
    <source>
        <dbReference type="EMBL" id="MFD2758204.1"/>
    </source>
</evidence>
<dbReference type="Pfam" id="PF13738">
    <property type="entry name" value="Pyr_redox_3"/>
    <property type="match status" value="1"/>
</dbReference>
<dbReference type="EMBL" id="JBHUNE010000006">
    <property type="protein sequence ID" value="MFD2758204.1"/>
    <property type="molecule type" value="Genomic_DNA"/>
</dbReference>
<dbReference type="RefSeq" id="WP_019619687.1">
    <property type="nucleotide sequence ID" value="NZ_JBHUNE010000006.1"/>
</dbReference>
<organism evidence="2 3">
    <name type="scientific">Gulosibacter faecalis</name>
    <dbReference type="NCBI Taxonomy" id="272240"/>
    <lineage>
        <taxon>Bacteria</taxon>
        <taxon>Bacillati</taxon>
        <taxon>Actinomycetota</taxon>
        <taxon>Actinomycetes</taxon>
        <taxon>Micrococcales</taxon>
        <taxon>Microbacteriaceae</taxon>
        <taxon>Gulosibacter</taxon>
    </lineage>
</organism>
<dbReference type="Proteomes" id="UP001597492">
    <property type="component" value="Unassembled WGS sequence"/>
</dbReference>